<dbReference type="KEGG" id="nar:Saro_3160"/>
<dbReference type="InterPro" id="IPR000782">
    <property type="entry name" value="FAS1_domain"/>
</dbReference>
<dbReference type="PANTHER" id="PTHR10900">
    <property type="entry name" value="PERIOSTIN-RELATED"/>
    <property type="match status" value="1"/>
</dbReference>
<reference evidence="4" key="1">
    <citation type="submission" date="2006-01" db="EMBL/GenBank/DDBJ databases">
        <title>Complete sequence of Novosphingobium aromaticivorans DSM 12444.</title>
        <authorList>
            <consortium name="US DOE Joint Genome Institute"/>
            <person name="Copeland A."/>
            <person name="Lucas S."/>
            <person name="Lapidus A."/>
            <person name="Barry K."/>
            <person name="Detter J.C."/>
            <person name="Glavina T."/>
            <person name="Hammon N."/>
            <person name="Israni S."/>
            <person name="Pitluck S."/>
            <person name="Chain P."/>
            <person name="Malfatti S."/>
            <person name="Shin M."/>
            <person name="Vergez L."/>
            <person name="Schmutz J."/>
            <person name="Larimer F."/>
            <person name="Land M."/>
            <person name="Kyrpides N."/>
            <person name="Ivanova N."/>
            <person name="Fredrickson J."/>
            <person name="Balkwill D."/>
            <person name="Romine M.F."/>
            <person name="Richardson P."/>
        </authorList>
    </citation>
    <scope>NUCLEOTIDE SEQUENCE [LARGE SCALE GENOMIC DNA]</scope>
    <source>
        <strain evidence="4">ATCC 700278 / DSM 12444 / CCUG 56034 / CIP 105152 / NBRC 16084 / F199</strain>
    </source>
</reference>
<sequence length="191" mass="19432">MRRLKTMIAGAAIGLSSLALAACDKADGGPTGAANEASAEGSGSLYDALGDANDLSSTARLVKAAGLEKMFEGQGSYTLFAPTDDAIAALPEADRKALESAEGRAQLVALLSQHITPGYVGRTDLDQGLERGKGKVQLASVGSAPIVLRKDGCVLVLGEGADAPKVVGEPIASRNGMIYRIDKVLPAPAAK</sequence>
<dbReference type="RefSeq" id="WP_011446799.1">
    <property type="nucleotide sequence ID" value="NC_007794.1"/>
</dbReference>
<name>Q2G3H8_NOVAD</name>
<gene>
    <name evidence="3" type="ordered locus">Saro_3160</name>
</gene>
<dbReference type="eggNOG" id="COG2335">
    <property type="taxonomic scope" value="Bacteria"/>
</dbReference>
<proteinExistence type="predicted"/>
<dbReference type="Gene3D" id="2.30.180.10">
    <property type="entry name" value="FAS1 domain"/>
    <property type="match status" value="1"/>
</dbReference>
<feature type="chain" id="PRO_5004207864" evidence="1">
    <location>
        <begin position="22"/>
        <end position="191"/>
    </location>
</feature>
<evidence type="ECO:0000256" key="1">
    <source>
        <dbReference type="SAM" id="SignalP"/>
    </source>
</evidence>
<dbReference type="PROSITE" id="PS50213">
    <property type="entry name" value="FAS1"/>
    <property type="match status" value="1"/>
</dbReference>
<dbReference type="EMBL" id="CP000248">
    <property type="protein sequence ID" value="ABD27595.1"/>
    <property type="molecule type" value="Genomic_DNA"/>
</dbReference>
<dbReference type="HOGENOM" id="CLU_031281_4_2_5"/>
<dbReference type="PROSITE" id="PS51257">
    <property type="entry name" value="PROKAR_LIPOPROTEIN"/>
    <property type="match status" value="1"/>
</dbReference>
<accession>Q2G3H8</accession>
<dbReference type="AlphaFoldDB" id="Q2G3H8"/>
<evidence type="ECO:0000313" key="4">
    <source>
        <dbReference type="Proteomes" id="UP000009134"/>
    </source>
</evidence>
<dbReference type="PANTHER" id="PTHR10900:SF77">
    <property type="entry name" value="FI19380P1"/>
    <property type="match status" value="1"/>
</dbReference>
<dbReference type="InterPro" id="IPR050904">
    <property type="entry name" value="Adhesion/Biosynth-related"/>
</dbReference>
<dbReference type="SUPFAM" id="SSF82153">
    <property type="entry name" value="FAS1 domain"/>
    <property type="match status" value="1"/>
</dbReference>
<dbReference type="Pfam" id="PF02469">
    <property type="entry name" value="Fasciclin"/>
    <property type="match status" value="1"/>
</dbReference>
<dbReference type="SMART" id="SM00554">
    <property type="entry name" value="FAS1"/>
    <property type="match status" value="1"/>
</dbReference>
<keyword evidence="4" id="KW-1185">Reference proteome</keyword>
<evidence type="ECO:0000313" key="3">
    <source>
        <dbReference type="EMBL" id="ABD27595.1"/>
    </source>
</evidence>
<dbReference type="STRING" id="279238.Saro_3160"/>
<evidence type="ECO:0000259" key="2">
    <source>
        <dbReference type="PROSITE" id="PS50213"/>
    </source>
</evidence>
<dbReference type="Proteomes" id="UP000009134">
    <property type="component" value="Chromosome"/>
</dbReference>
<keyword evidence="1" id="KW-0732">Signal</keyword>
<feature type="domain" description="FAS1" evidence="2">
    <location>
        <begin position="42"/>
        <end position="185"/>
    </location>
</feature>
<organism evidence="3 4">
    <name type="scientific">Novosphingobium aromaticivorans (strain ATCC 700278 / DSM 12444 / CCUG 56034 / CIP 105152 / NBRC 16084 / F199)</name>
    <dbReference type="NCBI Taxonomy" id="279238"/>
    <lineage>
        <taxon>Bacteria</taxon>
        <taxon>Pseudomonadati</taxon>
        <taxon>Pseudomonadota</taxon>
        <taxon>Alphaproteobacteria</taxon>
        <taxon>Sphingomonadales</taxon>
        <taxon>Sphingomonadaceae</taxon>
        <taxon>Novosphingobium</taxon>
    </lineage>
</organism>
<dbReference type="InterPro" id="IPR036378">
    <property type="entry name" value="FAS1_dom_sf"/>
</dbReference>
<feature type="signal peptide" evidence="1">
    <location>
        <begin position="1"/>
        <end position="21"/>
    </location>
</feature>
<protein>
    <submittedName>
        <fullName evidence="3">Beta-Ig-H3/fasciclin</fullName>
    </submittedName>
</protein>